<dbReference type="Gene3D" id="2.120.10.30">
    <property type="entry name" value="TolB, C-terminal domain"/>
    <property type="match status" value="1"/>
</dbReference>
<dbReference type="InterPro" id="IPR014784">
    <property type="entry name" value="Cu2_ascorb_mOase-like_C"/>
</dbReference>
<organism evidence="25 26">
    <name type="scientific">Clytia hemisphaerica</name>
    <dbReference type="NCBI Taxonomy" id="252671"/>
    <lineage>
        <taxon>Eukaryota</taxon>
        <taxon>Metazoa</taxon>
        <taxon>Cnidaria</taxon>
        <taxon>Hydrozoa</taxon>
        <taxon>Hydroidolina</taxon>
        <taxon>Leptothecata</taxon>
        <taxon>Obeliida</taxon>
        <taxon>Clytiidae</taxon>
        <taxon>Clytia</taxon>
    </lineage>
</organism>
<dbReference type="CDD" id="cd14958">
    <property type="entry name" value="NHL_PAL_like"/>
    <property type="match status" value="1"/>
</dbReference>
<evidence type="ECO:0000256" key="19">
    <source>
        <dbReference type="ARBA" id="ARBA00048431"/>
    </source>
</evidence>
<evidence type="ECO:0000256" key="10">
    <source>
        <dbReference type="ARBA" id="ARBA00022737"/>
    </source>
</evidence>
<dbReference type="InterPro" id="IPR011042">
    <property type="entry name" value="6-blade_b-propeller_TolB-like"/>
</dbReference>
<evidence type="ECO:0000256" key="1">
    <source>
        <dbReference type="ARBA" id="ARBA00000686"/>
    </source>
</evidence>
<dbReference type="PRINTS" id="PR00790">
    <property type="entry name" value="PAMONOXGNASE"/>
</dbReference>
<evidence type="ECO:0000256" key="15">
    <source>
        <dbReference type="ARBA" id="ARBA00023157"/>
    </source>
</evidence>
<dbReference type="PANTHER" id="PTHR10680">
    <property type="entry name" value="PEPTIDYL-GLYCINE ALPHA-AMIDATING MONOOXYGENASE"/>
    <property type="match status" value="1"/>
</dbReference>
<feature type="disulfide bond" evidence="21">
    <location>
        <begin position="366"/>
        <end position="388"/>
    </location>
</feature>
<dbReference type="Pfam" id="PF03712">
    <property type="entry name" value="Cu2_monoox_C"/>
    <property type="match status" value="1"/>
</dbReference>
<dbReference type="PROSITE" id="PS51125">
    <property type="entry name" value="NHL"/>
    <property type="match status" value="3"/>
</dbReference>
<feature type="domain" description="Copper type II ascorbate-dependent monooxygenase N-terminal" evidence="23">
    <location>
        <begin position="133"/>
        <end position="247"/>
    </location>
</feature>
<keyword evidence="20" id="KW-0106">Calcium</keyword>
<evidence type="ECO:0000256" key="2">
    <source>
        <dbReference type="ARBA" id="ARBA00001947"/>
    </source>
</evidence>
<dbReference type="InterPro" id="IPR008977">
    <property type="entry name" value="PHM/PNGase_F_dom_sf"/>
</dbReference>
<comment type="subcellular location">
    <subcellularLocation>
        <location evidence="3">Secreted</location>
    </subcellularLocation>
</comment>
<evidence type="ECO:0000256" key="17">
    <source>
        <dbReference type="ARBA" id="ARBA00023239"/>
    </source>
</evidence>
<feature type="binding site" evidence="20">
    <location>
        <position position="317"/>
    </location>
    <ligand>
        <name>Cu(2+)</name>
        <dbReference type="ChEBI" id="CHEBI:29036"/>
        <label>1</label>
        <note>catalytic</note>
    </ligand>
</feature>
<keyword evidence="13 20" id="KW-0186">Copper</keyword>
<keyword evidence="12" id="KW-0560">Oxidoreductase</keyword>
<feature type="disulfide bond" evidence="21">
    <location>
        <begin position="148"/>
        <end position="192"/>
    </location>
</feature>
<feature type="disulfide bond" evidence="21">
    <location>
        <begin position="297"/>
        <end position="407"/>
    </location>
</feature>
<feature type="binding site" evidence="20">
    <location>
        <position position="241"/>
    </location>
    <ligand>
        <name>Cu(2+)</name>
        <dbReference type="ChEBI" id="CHEBI:29036"/>
        <label>1</label>
        <note>catalytic</note>
    </ligand>
</feature>
<dbReference type="GO" id="GO:0016020">
    <property type="term" value="C:membrane"/>
    <property type="evidence" value="ECO:0007669"/>
    <property type="project" value="InterPro"/>
</dbReference>
<keyword evidence="16" id="KW-0325">Glycoprotein</keyword>
<dbReference type="InterPro" id="IPR000323">
    <property type="entry name" value="Cu2_ascorb_mOase_N"/>
</dbReference>
<dbReference type="EnsemblMetazoa" id="CLYHEMT007950.1">
    <property type="protein sequence ID" value="CLYHEMP007950.1"/>
    <property type="gene ID" value="CLYHEMG007950"/>
</dbReference>
<evidence type="ECO:0000256" key="21">
    <source>
        <dbReference type="PIRSR" id="PIRSR600720-3"/>
    </source>
</evidence>
<dbReference type="InterPro" id="IPR020611">
    <property type="entry name" value="Cu2_ascorb_mOase_CS-1"/>
</dbReference>
<dbReference type="Proteomes" id="UP000594262">
    <property type="component" value="Unplaced"/>
</dbReference>
<dbReference type="InterPro" id="IPR000720">
    <property type="entry name" value="PHM/PAL"/>
</dbReference>
<feature type="binding site" evidence="20">
    <location>
        <position position="315"/>
    </location>
    <ligand>
        <name>Cu(2+)</name>
        <dbReference type="ChEBI" id="CHEBI:29036"/>
        <label>1</label>
        <note>catalytic</note>
    </ligand>
</feature>
<accession>A0A7M5VDK8</accession>
<evidence type="ECO:0000256" key="22">
    <source>
        <dbReference type="PROSITE-ProRule" id="PRU00504"/>
    </source>
</evidence>
<dbReference type="FunFam" id="2.60.120.310:FF:000005">
    <property type="entry name" value="Peptidylglycine alpha-hydroxylating monooxygenase"/>
    <property type="match status" value="1"/>
</dbReference>
<comment type="similarity">
    <text evidence="6">Belongs to the copper type II ascorbate-dependent monooxygenase family.</text>
</comment>
<evidence type="ECO:0000256" key="6">
    <source>
        <dbReference type="ARBA" id="ARBA00010676"/>
    </source>
</evidence>
<dbReference type="Pfam" id="PF01436">
    <property type="entry name" value="NHL"/>
    <property type="match status" value="3"/>
</dbReference>
<evidence type="ECO:0000256" key="8">
    <source>
        <dbReference type="ARBA" id="ARBA00022723"/>
    </source>
</evidence>
<evidence type="ECO:0000256" key="3">
    <source>
        <dbReference type="ARBA" id="ARBA00004613"/>
    </source>
</evidence>
<keyword evidence="7" id="KW-0964">Secreted</keyword>
<evidence type="ECO:0000256" key="9">
    <source>
        <dbReference type="ARBA" id="ARBA00022729"/>
    </source>
</evidence>
<evidence type="ECO:0000256" key="14">
    <source>
        <dbReference type="ARBA" id="ARBA00023033"/>
    </source>
</evidence>
<dbReference type="GO" id="GO:0005576">
    <property type="term" value="C:extracellular region"/>
    <property type="evidence" value="ECO:0007669"/>
    <property type="project" value="UniProtKB-SubCell"/>
</dbReference>
<comment type="cofactor">
    <cofactor evidence="2">
        <name>Zn(2+)</name>
        <dbReference type="ChEBI" id="CHEBI:29105"/>
    </cofactor>
</comment>
<comment type="similarity">
    <text evidence="4">In the C-terminal section; belongs to the peptidyl-alpha-hydroxyglycine alpha-amidating lyase family.</text>
</comment>
<feature type="repeat" description="NHL" evidence="22">
    <location>
        <begin position="628"/>
        <end position="655"/>
    </location>
</feature>
<feature type="repeat" description="NHL" evidence="22">
    <location>
        <begin position="563"/>
        <end position="603"/>
    </location>
</feature>
<feature type="binding site" evidence="20">
    <location>
        <position position="387"/>
    </location>
    <ligand>
        <name>Cu(2+)</name>
        <dbReference type="ChEBI" id="CHEBI:29036"/>
        <label>1</label>
        <note>catalytic</note>
    </ligand>
</feature>
<dbReference type="GO" id="GO:0004598">
    <property type="term" value="F:peptidylamidoglycolate lyase activity"/>
    <property type="evidence" value="ECO:0007669"/>
    <property type="project" value="UniProtKB-EC"/>
</dbReference>
<evidence type="ECO:0008006" key="27">
    <source>
        <dbReference type="Google" id="ProtNLM"/>
    </source>
</evidence>
<dbReference type="GO" id="GO:0006518">
    <property type="term" value="P:peptide metabolic process"/>
    <property type="evidence" value="ECO:0007669"/>
    <property type="project" value="InterPro"/>
</dbReference>
<dbReference type="OrthoDB" id="10044505at2759"/>
<protein>
    <recommendedName>
        <fullName evidence="27">Peptidylglycine monooxygenase</fullName>
    </recommendedName>
</protein>
<evidence type="ECO:0000256" key="5">
    <source>
        <dbReference type="ARBA" id="ARBA00010263"/>
    </source>
</evidence>
<keyword evidence="10" id="KW-0677">Repeat</keyword>
<keyword evidence="11" id="KW-0862">Zinc</keyword>
<dbReference type="InterPro" id="IPR024548">
    <property type="entry name" value="Cu2_monoox_C"/>
</dbReference>
<keyword evidence="8 20" id="KW-0479">Metal-binding</keyword>
<proteinExistence type="inferred from homology"/>
<comment type="similarity">
    <text evidence="5">In the N-terminal section; belongs to the copper type II ascorbate-dependent monooxygenase family.</text>
</comment>
<evidence type="ECO:0000256" key="12">
    <source>
        <dbReference type="ARBA" id="ARBA00023002"/>
    </source>
</evidence>
<dbReference type="GO" id="GO:0005507">
    <property type="term" value="F:copper ion binding"/>
    <property type="evidence" value="ECO:0007669"/>
    <property type="project" value="InterPro"/>
</dbReference>
<dbReference type="GO" id="GO:0004504">
    <property type="term" value="F:peptidylglycine monooxygenase activity"/>
    <property type="evidence" value="ECO:0007669"/>
    <property type="project" value="UniProtKB-EC"/>
</dbReference>
<keyword evidence="26" id="KW-1185">Reference proteome</keyword>
<dbReference type="PANTHER" id="PTHR10680:SF14">
    <property type="entry name" value="PEPTIDYL-GLYCINE ALPHA-AMIDATING MONOOXYGENASE"/>
    <property type="match status" value="1"/>
</dbReference>
<evidence type="ECO:0000256" key="11">
    <source>
        <dbReference type="ARBA" id="ARBA00022833"/>
    </source>
</evidence>
<name>A0A7M5VDK8_9CNID</name>
<evidence type="ECO:0000256" key="20">
    <source>
        <dbReference type="PIRSR" id="PIRSR600720-2"/>
    </source>
</evidence>
<evidence type="ECO:0000256" key="18">
    <source>
        <dbReference type="ARBA" id="ARBA00023268"/>
    </source>
</evidence>
<comment type="catalytic activity">
    <reaction evidence="1">
        <text>a [peptide]-C-terminal (2S)-2-hydroxyglycine = a [peptide]-C-terminal amide + glyoxylate</text>
        <dbReference type="Rhea" id="RHEA:20924"/>
        <dbReference type="Rhea" id="RHEA-COMP:13485"/>
        <dbReference type="Rhea" id="RHEA-COMP:15321"/>
        <dbReference type="ChEBI" id="CHEBI:36655"/>
        <dbReference type="ChEBI" id="CHEBI:137001"/>
        <dbReference type="ChEBI" id="CHEBI:142768"/>
        <dbReference type="EC" id="4.3.2.5"/>
    </reaction>
</comment>
<evidence type="ECO:0000256" key="7">
    <source>
        <dbReference type="ARBA" id="ARBA00022525"/>
    </source>
</evidence>
<keyword evidence="18" id="KW-0511">Multifunctional enzyme</keyword>
<keyword evidence="15 21" id="KW-1015">Disulfide bond</keyword>
<feature type="repeat" description="NHL" evidence="22">
    <location>
        <begin position="510"/>
        <end position="551"/>
    </location>
</feature>
<evidence type="ECO:0000256" key="16">
    <source>
        <dbReference type="ARBA" id="ARBA00023180"/>
    </source>
</evidence>
<dbReference type="InterPro" id="IPR001258">
    <property type="entry name" value="NHL_repeat"/>
</dbReference>
<dbReference type="InterPro" id="IPR036939">
    <property type="entry name" value="Cu2_ascorb_mOase_N_sf"/>
</dbReference>
<keyword evidence="9" id="KW-0732">Signal</keyword>
<keyword evidence="14" id="KW-0503">Monooxygenase</keyword>
<feature type="domain" description="Copper type II ascorbate-dependent monooxygenase C-terminal" evidence="24">
    <location>
        <begin position="272"/>
        <end position="397"/>
    </location>
</feature>
<comment type="cofactor">
    <cofactor evidence="20">
        <name>Cu(2+)</name>
        <dbReference type="ChEBI" id="CHEBI:29036"/>
    </cofactor>
    <text evidence="20">Binds 2 Cu(2+) ions per subunit.</text>
</comment>
<dbReference type="SUPFAM" id="SSF63829">
    <property type="entry name" value="Calcium-dependent phosphotriesterase"/>
    <property type="match status" value="1"/>
</dbReference>
<evidence type="ECO:0000256" key="4">
    <source>
        <dbReference type="ARBA" id="ARBA00006026"/>
    </source>
</evidence>
<feature type="binding site" evidence="20">
    <location>
        <position position="174"/>
    </location>
    <ligand>
        <name>Cu(2+)</name>
        <dbReference type="ChEBI" id="CHEBI:29036"/>
        <label>1</label>
        <note>catalytic</note>
    </ligand>
</feature>
<evidence type="ECO:0000259" key="24">
    <source>
        <dbReference type="Pfam" id="PF03712"/>
    </source>
</evidence>
<dbReference type="Pfam" id="PF01082">
    <property type="entry name" value="Cu2_monooxygen"/>
    <property type="match status" value="1"/>
</dbReference>
<evidence type="ECO:0000259" key="23">
    <source>
        <dbReference type="Pfam" id="PF01082"/>
    </source>
</evidence>
<sequence>FRKVELNRKSLQQKMRHSCLLLLLFVVSTNCRYYLDDSNRDYLANLINQERFRDSRQDSYDYDYQRYNNDYTQKRNDFSSTRNKFMNILSDILEARKEENGLHHAASVVEQQHIPSAQEKSNIKKPDVEKHKLLMPGVSPQKPDTYLCYAQKMSDDDQYITKFEPLADMKVAHHMLLFSCDEPFQKDKVWGCREMAPVCKSGMQMIKYAWGKNAPSLEMPKDVAFHVGGKSPVKYLVLQVHYLNVDSFKDGKTKDHSGLIYTTTTQKPSYFAGIYLLAAGWPPIPPHKDKFHMDMECGYKSSKQMKIYPFRFRVHAHKLGAVITAYRVRNGKYTLIGRGDPQRPQAFYKVDNDLDIKDGDDVIGRCTFNSTSRDTVTNIGATHKDEMCNFYIMMFYKADYGDQNPGCMQTTDSFSYPDDSDVTLAEMERKGSMYLHEHSFKEVDGWPKGLKAGQVGQIAGVEVNKDHVIIFHRGGRKWDQNSFDAQNKLASALQEPISDDTLVWLDRHTGEFVKSMGAHLFYMPHGITLDQSGNIWLTDVGAHQVFKLSPEGKVLLVVGERFVPGDDGKHFCKPTDVVVVQETGEFFVSDGYCNQRVVKFDKTGSKMLMEISPKSISHLNPPSMRIVHSLAFDEENNRLYVADRENNRVLVFNSQDGDYVWQIAFKEAVYAVAVNKKDNVLHAVTTNYVDPKKTSGYTYHLKSKSFITTWKPPAGFGRPHDLAVSKDDNEIYVSEIGPNRVIKFASKQAQKTRP</sequence>
<dbReference type="AlphaFoldDB" id="A0A7M5VDK8"/>
<reference evidence="25" key="1">
    <citation type="submission" date="2021-01" db="UniProtKB">
        <authorList>
            <consortium name="EnsemblMetazoa"/>
        </authorList>
    </citation>
    <scope>IDENTIFICATION</scope>
</reference>
<comment type="catalytic activity">
    <reaction evidence="19">
        <text>a [peptide]-C-terminal glycine + 2 L-ascorbate + O2 = a [peptide]-C-terminal (2S)-2-hydroxyglycine + 2 monodehydro-L-ascorbate radical + H2O</text>
        <dbReference type="Rhea" id="RHEA:21452"/>
        <dbReference type="Rhea" id="RHEA-COMP:13486"/>
        <dbReference type="Rhea" id="RHEA-COMP:15321"/>
        <dbReference type="ChEBI" id="CHEBI:15377"/>
        <dbReference type="ChEBI" id="CHEBI:15379"/>
        <dbReference type="ChEBI" id="CHEBI:38290"/>
        <dbReference type="ChEBI" id="CHEBI:59513"/>
        <dbReference type="ChEBI" id="CHEBI:137000"/>
        <dbReference type="ChEBI" id="CHEBI:142768"/>
        <dbReference type="EC" id="1.14.17.3"/>
    </reaction>
</comment>
<feature type="binding site" evidence="20">
    <location>
        <position position="173"/>
    </location>
    <ligand>
        <name>Cu(2+)</name>
        <dbReference type="ChEBI" id="CHEBI:29036"/>
        <label>1</label>
        <note>catalytic</note>
    </ligand>
</feature>
<evidence type="ECO:0000313" key="26">
    <source>
        <dbReference type="Proteomes" id="UP000594262"/>
    </source>
</evidence>
<dbReference type="SUPFAM" id="SSF49742">
    <property type="entry name" value="PHM/PNGase F"/>
    <property type="match status" value="2"/>
</dbReference>
<dbReference type="Gene3D" id="2.60.120.230">
    <property type="match status" value="1"/>
</dbReference>
<dbReference type="Gene3D" id="2.60.120.310">
    <property type="entry name" value="Copper type II, ascorbate-dependent monooxygenase, N-terminal domain"/>
    <property type="match status" value="1"/>
</dbReference>
<evidence type="ECO:0000256" key="13">
    <source>
        <dbReference type="ARBA" id="ARBA00023008"/>
    </source>
</evidence>
<dbReference type="PROSITE" id="PS00084">
    <property type="entry name" value="CU2_MONOOXYGENASE_1"/>
    <property type="match status" value="1"/>
</dbReference>
<feature type="binding site" evidence="20">
    <location>
        <position position="630"/>
    </location>
    <ligand>
        <name>Ca(2+)</name>
        <dbReference type="ChEBI" id="CHEBI:29108"/>
        <note>structural</note>
    </ligand>
</feature>
<evidence type="ECO:0000313" key="25">
    <source>
        <dbReference type="EnsemblMetazoa" id="CLYHEMP007950.1"/>
    </source>
</evidence>
<keyword evidence="17" id="KW-0456">Lyase</keyword>